<dbReference type="PANTHER" id="PTHR47027:SF20">
    <property type="entry name" value="REVERSE TRANSCRIPTASE-LIKE PROTEIN WITH RNA-DIRECTED DNA POLYMERASE DOMAIN"/>
    <property type="match status" value="1"/>
</dbReference>
<proteinExistence type="predicted"/>
<dbReference type="STRING" id="195883.A0A482X087"/>
<reference evidence="2 3" key="1">
    <citation type="journal article" date="2017" name="Gigascience">
        <title>Genome sequence of the small brown planthopper, Laodelphax striatellus.</title>
        <authorList>
            <person name="Zhu J."/>
            <person name="Jiang F."/>
            <person name="Wang X."/>
            <person name="Yang P."/>
            <person name="Bao Y."/>
            <person name="Zhao W."/>
            <person name="Wang W."/>
            <person name="Lu H."/>
            <person name="Wang Q."/>
            <person name="Cui N."/>
            <person name="Li J."/>
            <person name="Chen X."/>
            <person name="Luo L."/>
            <person name="Yu J."/>
            <person name="Kang L."/>
            <person name="Cui F."/>
        </authorList>
    </citation>
    <scope>NUCLEOTIDE SEQUENCE [LARGE SCALE GENOMIC DNA]</scope>
    <source>
        <strain evidence="2">Lst14</strain>
    </source>
</reference>
<accession>A0A482X087</accession>
<organism evidence="2 3">
    <name type="scientific">Laodelphax striatellus</name>
    <name type="common">Small brown planthopper</name>
    <name type="synonym">Delphax striatella</name>
    <dbReference type="NCBI Taxonomy" id="195883"/>
    <lineage>
        <taxon>Eukaryota</taxon>
        <taxon>Metazoa</taxon>
        <taxon>Ecdysozoa</taxon>
        <taxon>Arthropoda</taxon>
        <taxon>Hexapoda</taxon>
        <taxon>Insecta</taxon>
        <taxon>Pterygota</taxon>
        <taxon>Neoptera</taxon>
        <taxon>Paraneoptera</taxon>
        <taxon>Hemiptera</taxon>
        <taxon>Auchenorrhyncha</taxon>
        <taxon>Fulgoroidea</taxon>
        <taxon>Delphacidae</taxon>
        <taxon>Criomorphinae</taxon>
        <taxon>Laodelphax</taxon>
    </lineage>
</organism>
<evidence type="ECO:0000259" key="1">
    <source>
        <dbReference type="PROSITE" id="PS50878"/>
    </source>
</evidence>
<dbReference type="InterPro" id="IPR000477">
    <property type="entry name" value="RT_dom"/>
</dbReference>
<comment type="caution">
    <text evidence="2">The sequence shown here is derived from an EMBL/GenBank/DDBJ whole genome shotgun (WGS) entry which is preliminary data.</text>
</comment>
<dbReference type="InterPro" id="IPR043502">
    <property type="entry name" value="DNA/RNA_pol_sf"/>
</dbReference>
<dbReference type="PROSITE" id="PS50878">
    <property type="entry name" value="RT_POL"/>
    <property type="match status" value="1"/>
</dbReference>
<dbReference type="OrthoDB" id="6630409at2759"/>
<dbReference type="SMR" id="A0A482X087"/>
<feature type="domain" description="Reverse transcriptase" evidence="1">
    <location>
        <begin position="1"/>
        <end position="129"/>
    </location>
</feature>
<dbReference type="EMBL" id="QKKF02021909">
    <property type="protein sequence ID" value="RZF38720.1"/>
    <property type="molecule type" value="Genomic_DNA"/>
</dbReference>
<sequence>MSIVSIKLAEKGKKVYAFFVDYSAAFDRIDRYALFYKLTEIGVSQKMLNVLKNLYDGSTSRVWGQEGLSEKFENGTGVKQGCLLSPLLFSLFVNDLEDYLDGGISVGGICMKLLAYADDIVLLASDRVV</sequence>
<name>A0A482X087_LAOST</name>
<protein>
    <recommendedName>
        <fullName evidence="1">Reverse transcriptase domain-containing protein</fullName>
    </recommendedName>
</protein>
<evidence type="ECO:0000313" key="3">
    <source>
        <dbReference type="Proteomes" id="UP000291343"/>
    </source>
</evidence>
<gene>
    <name evidence="2" type="ORF">LSTR_LSTR013745</name>
</gene>
<dbReference type="GO" id="GO:0071897">
    <property type="term" value="P:DNA biosynthetic process"/>
    <property type="evidence" value="ECO:0007669"/>
    <property type="project" value="UniProtKB-ARBA"/>
</dbReference>
<dbReference type="AlphaFoldDB" id="A0A482X087"/>
<dbReference type="InParanoid" id="A0A482X087"/>
<dbReference type="Pfam" id="PF00078">
    <property type="entry name" value="RVT_1"/>
    <property type="match status" value="1"/>
</dbReference>
<keyword evidence="3" id="KW-1185">Reference proteome</keyword>
<dbReference type="SUPFAM" id="SSF56672">
    <property type="entry name" value="DNA/RNA polymerases"/>
    <property type="match status" value="1"/>
</dbReference>
<evidence type="ECO:0000313" key="2">
    <source>
        <dbReference type="EMBL" id="RZF38720.1"/>
    </source>
</evidence>
<dbReference type="PANTHER" id="PTHR47027">
    <property type="entry name" value="REVERSE TRANSCRIPTASE DOMAIN-CONTAINING PROTEIN"/>
    <property type="match status" value="1"/>
</dbReference>
<dbReference type="Proteomes" id="UP000291343">
    <property type="component" value="Unassembled WGS sequence"/>
</dbReference>